<feature type="domain" description="Anti-sigma K factor RskA C-terminal" evidence="9">
    <location>
        <begin position="144"/>
        <end position="268"/>
    </location>
</feature>
<keyword evidence="12" id="KW-1185">Reference proteome</keyword>
<dbReference type="Gene3D" id="1.10.10.1320">
    <property type="entry name" value="Anti-sigma factor, zinc-finger domain"/>
    <property type="match status" value="1"/>
</dbReference>
<dbReference type="Pfam" id="PF13490">
    <property type="entry name" value="zf-HC2"/>
    <property type="match status" value="1"/>
</dbReference>
<evidence type="ECO:0000259" key="9">
    <source>
        <dbReference type="Pfam" id="PF10099"/>
    </source>
</evidence>
<evidence type="ECO:0000256" key="5">
    <source>
        <dbReference type="ARBA" id="ARBA00022989"/>
    </source>
</evidence>
<dbReference type="PANTHER" id="PTHR37461:SF1">
    <property type="entry name" value="ANTI-SIGMA-K FACTOR RSKA"/>
    <property type="match status" value="1"/>
</dbReference>
<evidence type="ECO:0000313" key="11">
    <source>
        <dbReference type="EMBL" id="MDX8150966.1"/>
    </source>
</evidence>
<sequence length="276" mass="28244">MSCRQPEMAELLGAYVLGACPEPERALVAQHLVDCAACREQVRSLQPVTAALLEEPAAPPPSPEVKRAVMARVREEASLFAAAGPGGVPQQPRPADLAALGDLTAMPGAVPPADGAETAEAPPSGSRRAAFLAALRSPTRVGALAAVLVALVVAGVTIGGAGDVGEDARGTTVAQAEITRTIAPRGSGHVAVHAGRAHVEVAGLPAAPRGHEYQVWVVSGERAPRPTSALFSVDGRGRASVDLPGTVNDYDQVMITDEPHGGSRVPTGRVVFRAEV</sequence>
<dbReference type="RefSeq" id="WP_319953119.1">
    <property type="nucleotide sequence ID" value="NZ_JAXAVX010000002.1"/>
</dbReference>
<reference evidence="11 12" key="1">
    <citation type="submission" date="2023-11" db="EMBL/GenBank/DDBJ databases">
        <authorList>
            <person name="Xu M."/>
            <person name="Jiang T."/>
        </authorList>
    </citation>
    <scope>NUCLEOTIDE SEQUENCE [LARGE SCALE GENOMIC DNA]</scope>
    <source>
        <strain evidence="11 12">SD</strain>
    </source>
</reference>
<keyword evidence="6" id="KW-0472">Membrane</keyword>
<keyword evidence="5" id="KW-1133">Transmembrane helix</keyword>
<dbReference type="InterPro" id="IPR018764">
    <property type="entry name" value="RskA_C"/>
</dbReference>
<evidence type="ECO:0000256" key="7">
    <source>
        <dbReference type="ARBA" id="ARBA00029829"/>
    </source>
</evidence>
<evidence type="ECO:0000256" key="1">
    <source>
        <dbReference type="ARBA" id="ARBA00004167"/>
    </source>
</evidence>
<feature type="domain" description="Putative zinc-finger" evidence="10">
    <location>
        <begin position="9"/>
        <end position="39"/>
    </location>
</feature>
<dbReference type="InterPro" id="IPR027383">
    <property type="entry name" value="Znf_put"/>
</dbReference>
<name>A0ABU4VGM9_9ACTN</name>
<evidence type="ECO:0000256" key="8">
    <source>
        <dbReference type="ARBA" id="ARBA00030803"/>
    </source>
</evidence>
<keyword evidence="4" id="KW-0812">Transmembrane</keyword>
<evidence type="ECO:0000256" key="4">
    <source>
        <dbReference type="ARBA" id="ARBA00022692"/>
    </source>
</evidence>
<evidence type="ECO:0000256" key="3">
    <source>
        <dbReference type="ARBA" id="ARBA00022475"/>
    </source>
</evidence>
<evidence type="ECO:0000259" key="10">
    <source>
        <dbReference type="Pfam" id="PF13490"/>
    </source>
</evidence>
<dbReference type="InterPro" id="IPR051474">
    <property type="entry name" value="Anti-sigma-K/W_factor"/>
</dbReference>
<gene>
    <name evidence="11" type="ORF">SK069_05120</name>
</gene>
<dbReference type="Pfam" id="PF10099">
    <property type="entry name" value="RskA_C"/>
    <property type="match status" value="1"/>
</dbReference>
<organism evidence="11 12">
    <name type="scientific">Patulibacter brassicae</name>
    <dbReference type="NCBI Taxonomy" id="1705717"/>
    <lineage>
        <taxon>Bacteria</taxon>
        <taxon>Bacillati</taxon>
        <taxon>Actinomycetota</taxon>
        <taxon>Thermoleophilia</taxon>
        <taxon>Solirubrobacterales</taxon>
        <taxon>Patulibacteraceae</taxon>
        <taxon>Patulibacter</taxon>
    </lineage>
</organism>
<dbReference type="InterPro" id="IPR041916">
    <property type="entry name" value="Anti_sigma_zinc_sf"/>
</dbReference>
<comment type="caution">
    <text evidence="11">The sequence shown here is derived from an EMBL/GenBank/DDBJ whole genome shotgun (WGS) entry which is preliminary data.</text>
</comment>
<dbReference type="EMBL" id="JAXAVX010000002">
    <property type="protein sequence ID" value="MDX8150966.1"/>
    <property type="molecule type" value="Genomic_DNA"/>
</dbReference>
<evidence type="ECO:0000256" key="2">
    <source>
        <dbReference type="ARBA" id="ARBA00004236"/>
    </source>
</evidence>
<evidence type="ECO:0000313" key="12">
    <source>
        <dbReference type="Proteomes" id="UP001277761"/>
    </source>
</evidence>
<keyword evidence="3" id="KW-1003">Cell membrane</keyword>
<dbReference type="PANTHER" id="PTHR37461">
    <property type="entry name" value="ANTI-SIGMA-K FACTOR RSKA"/>
    <property type="match status" value="1"/>
</dbReference>
<dbReference type="Proteomes" id="UP001277761">
    <property type="component" value="Unassembled WGS sequence"/>
</dbReference>
<accession>A0ABU4VGM9</accession>
<evidence type="ECO:0000256" key="6">
    <source>
        <dbReference type="ARBA" id="ARBA00023136"/>
    </source>
</evidence>
<comment type="subcellular location">
    <subcellularLocation>
        <location evidence="2">Cell membrane</location>
    </subcellularLocation>
    <subcellularLocation>
        <location evidence="1">Membrane</location>
        <topology evidence="1">Single-pass membrane protein</topology>
    </subcellularLocation>
</comment>
<proteinExistence type="predicted"/>
<protein>
    <recommendedName>
        <fullName evidence="8">Regulator of SigK</fullName>
    </recommendedName>
    <alternativeName>
        <fullName evidence="7">Sigma-K anti-sigma factor RskA</fullName>
    </alternativeName>
</protein>